<organism evidence="9 10">
    <name type="scientific">Helianthus annuus</name>
    <name type="common">Common sunflower</name>
    <dbReference type="NCBI Taxonomy" id="4232"/>
    <lineage>
        <taxon>Eukaryota</taxon>
        <taxon>Viridiplantae</taxon>
        <taxon>Streptophyta</taxon>
        <taxon>Embryophyta</taxon>
        <taxon>Tracheophyta</taxon>
        <taxon>Spermatophyta</taxon>
        <taxon>Magnoliopsida</taxon>
        <taxon>eudicotyledons</taxon>
        <taxon>Gunneridae</taxon>
        <taxon>Pentapetalae</taxon>
        <taxon>asterids</taxon>
        <taxon>campanulids</taxon>
        <taxon>Asterales</taxon>
        <taxon>Asteraceae</taxon>
        <taxon>Asteroideae</taxon>
        <taxon>Heliantheae alliance</taxon>
        <taxon>Heliantheae</taxon>
        <taxon>Helianthus</taxon>
    </lineage>
</organism>
<name>A0A251SL12_HELAN</name>
<dbReference type="EMBL" id="MNCJ02000329">
    <property type="protein sequence ID" value="KAF5770831.1"/>
    <property type="molecule type" value="Genomic_DNA"/>
</dbReference>
<keyword evidence="10" id="KW-1185">Reference proteome</keyword>
<proteinExistence type="inferred from homology"/>
<evidence type="ECO:0000256" key="6">
    <source>
        <dbReference type="ARBA" id="ARBA00044504"/>
    </source>
</evidence>
<dbReference type="GO" id="GO:0005886">
    <property type="term" value="C:plasma membrane"/>
    <property type="evidence" value="ECO:0000318"/>
    <property type="project" value="GO_Central"/>
</dbReference>
<evidence type="ECO:0000313" key="9">
    <source>
        <dbReference type="EMBL" id="OTF99519.1"/>
    </source>
</evidence>
<evidence type="ECO:0000256" key="3">
    <source>
        <dbReference type="ARBA" id="ARBA00022692"/>
    </source>
</evidence>
<comment type="subcellular location">
    <subcellularLocation>
        <location evidence="1">Membrane</location>
        <topology evidence="1">Multi-pass membrane protein</topology>
    </subcellularLocation>
</comment>
<dbReference type="GO" id="GO:0006857">
    <property type="term" value="P:oligopeptide transport"/>
    <property type="evidence" value="ECO:0007669"/>
    <property type="project" value="InterPro"/>
</dbReference>
<feature type="transmembrane region" description="Helical" evidence="7">
    <location>
        <begin position="445"/>
        <end position="471"/>
    </location>
</feature>
<feature type="transmembrane region" description="Helical" evidence="7">
    <location>
        <begin position="191"/>
        <end position="210"/>
    </location>
</feature>
<feature type="transmembrane region" description="Helical" evidence="7">
    <location>
        <begin position="532"/>
        <end position="550"/>
    </location>
</feature>
<evidence type="ECO:0000256" key="4">
    <source>
        <dbReference type="ARBA" id="ARBA00022989"/>
    </source>
</evidence>
<dbReference type="GO" id="GO:0055085">
    <property type="term" value="P:transmembrane transport"/>
    <property type="evidence" value="ECO:0000318"/>
    <property type="project" value="GO_Central"/>
</dbReference>
<dbReference type="InterPro" id="IPR018456">
    <property type="entry name" value="PTR2_symporter_CS"/>
</dbReference>
<dbReference type="OMA" id="GHIINIF"/>
<protein>
    <submittedName>
        <fullName evidence="8">Nitrate-transporting ATPase</fullName>
    </submittedName>
    <submittedName>
        <fullName evidence="9">Putative major facilitator superfamily protein</fullName>
    </submittedName>
</protein>
<dbReference type="Gramene" id="mRNA:HanXRQr2_Chr14g0663781">
    <property type="protein sequence ID" value="mRNA:HanXRQr2_Chr14g0663781"/>
    <property type="gene ID" value="HanXRQr2_Chr14g0663781"/>
</dbReference>
<keyword evidence="3 7" id="KW-0812">Transmembrane</keyword>
<sequence>MEFNQLQKDVKEENGSQHKATEGRNNIFIKHSKRGGWTTFPFILGSMLTLTLTAGGWIGNLIVYLITKYNVKSIHATQVFNVVVGCMSLFPIVGAVLSDSFYGSFVVIALFSFVSLLGITLMTLTASFPSLRPPPCTNKFPCDSPSKLQYGVLYTILGLACIGIGGTRYTLASMGADQFEDSNSVGIYFNWYFFVFYAANVISTTLIIYVQDNVGWAVGFGICVVCNTVGVILFLSGKNFYRKIKPKGSPFTSIARVIIAAVRKRKVSSTNQEYNYDINDKSTIVPSDSFRFFNKGALKIESDGSKTKSWSLTTVQEVEDLKTLIKIMPLWSSSIMLSGLVGMFNNFIILQALSMDRHLGGSNFKIPASSFLSLDTLATSITICLLDRLIFPMWQKLTGWSITPLQRIGLGHVLNVVGLVTAAVVEVRRLHTARDHNLIGLSMGIATIVPISALWLLVPLTIMGISQAFLFPGQISLYYQEFPTSLRSTSTAMISLLVAVGFYLSTVLTGLIQKSTSWLKDDLNNGRLDIVYWLLAAIGVVNFGYFLVCAKMFRHKLDTQDQNVDDVPVLG</sequence>
<reference evidence="8 10" key="1">
    <citation type="journal article" date="2017" name="Nature">
        <title>The sunflower genome provides insights into oil metabolism, flowering and Asterid evolution.</title>
        <authorList>
            <person name="Badouin H."/>
            <person name="Gouzy J."/>
            <person name="Grassa C.J."/>
            <person name="Murat F."/>
            <person name="Staton S.E."/>
            <person name="Cottret L."/>
            <person name="Lelandais-Briere C."/>
            <person name="Owens G.L."/>
            <person name="Carrere S."/>
            <person name="Mayjonade B."/>
            <person name="Legrand L."/>
            <person name="Gill N."/>
            <person name="Kane N.C."/>
            <person name="Bowers J.E."/>
            <person name="Hubner S."/>
            <person name="Bellec A."/>
            <person name="Berard A."/>
            <person name="Berges H."/>
            <person name="Blanchet N."/>
            <person name="Boniface M.C."/>
            <person name="Brunel D."/>
            <person name="Catrice O."/>
            <person name="Chaidir N."/>
            <person name="Claudel C."/>
            <person name="Donnadieu C."/>
            <person name="Faraut T."/>
            <person name="Fievet G."/>
            <person name="Helmstetter N."/>
            <person name="King M."/>
            <person name="Knapp S.J."/>
            <person name="Lai Z."/>
            <person name="Le Paslier M.C."/>
            <person name="Lippi Y."/>
            <person name="Lorenzon L."/>
            <person name="Mandel J.R."/>
            <person name="Marage G."/>
            <person name="Marchand G."/>
            <person name="Marquand E."/>
            <person name="Bret-Mestries E."/>
            <person name="Morien E."/>
            <person name="Nambeesan S."/>
            <person name="Nguyen T."/>
            <person name="Pegot-Espagnet P."/>
            <person name="Pouilly N."/>
            <person name="Raftis F."/>
            <person name="Sallet E."/>
            <person name="Schiex T."/>
            <person name="Thomas J."/>
            <person name="Vandecasteele C."/>
            <person name="Vares D."/>
            <person name="Vear F."/>
            <person name="Vautrin S."/>
            <person name="Crespi M."/>
            <person name="Mangin B."/>
            <person name="Burke J.M."/>
            <person name="Salse J."/>
            <person name="Munos S."/>
            <person name="Vincourt P."/>
            <person name="Rieseberg L.H."/>
            <person name="Langlade N.B."/>
        </authorList>
    </citation>
    <scope>NUCLEOTIDE SEQUENCE [LARGE SCALE GENOMIC DNA]</scope>
    <source>
        <strain evidence="10">cv. SF193</strain>
        <tissue evidence="8">Leaves</tissue>
    </source>
</reference>
<feature type="transmembrane region" description="Helical" evidence="7">
    <location>
        <begin position="78"/>
        <end position="98"/>
    </location>
</feature>
<dbReference type="InterPro" id="IPR036259">
    <property type="entry name" value="MFS_trans_sf"/>
</dbReference>
<feature type="transmembrane region" description="Helical" evidence="7">
    <location>
        <begin position="330"/>
        <end position="354"/>
    </location>
</feature>
<dbReference type="PROSITE" id="PS01022">
    <property type="entry name" value="PTR2_1"/>
    <property type="match status" value="1"/>
</dbReference>
<dbReference type="InterPro" id="IPR000109">
    <property type="entry name" value="POT_fam"/>
</dbReference>
<comment type="similarity">
    <text evidence="2">Belongs to the major facilitator superfamily. Proton-dependent oligopeptide transporter (POT/PTR) (TC 2.A.17) family.</text>
</comment>
<evidence type="ECO:0000313" key="10">
    <source>
        <dbReference type="Proteomes" id="UP000215914"/>
    </source>
</evidence>
<dbReference type="FunFam" id="1.20.1250.20:FF:000130">
    <property type="entry name" value="Protein NRT1/ PTR FAMILY 3.1"/>
    <property type="match status" value="1"/>
</dbReference>
<feature type="transmembrane region" description="Helical" evidence="7">
    <location>
        <begin position="492"/>
        <end position="512"/>
    </location>
</feature>
<dbReference type="EMBL" id="CM007903">
    <property type="protein sequence ID" value="OTF99519.1"/>
    <property type="molecule type" value="Genomic_DNA"/>
</dbReference>
<feature type="transmembrane region" description="Helical" evidence="7">
    <location>
        <begin position="105"/>
        <end position="128"/>
    </location>
</feature>
<feature type="transmembrane region" description="Helical" evidence="7">
    <location>
        <begin position="40"/>
        <end position="66"/>
    </location>
</feature>
<evidence type="ECO:0000256" key="5">
    <source>
        <dbReference type="ARBA" id="ARBA00023136"/>
    </source>
</evidence>
<feature type="transmembrane region" description="Helical" evidence="7">
    <location>
        <begin position="216"/>
        <end position="235"/>
    </location>
</feature>
<dbReference type="InParanoid" id="A0A251SL12"/>
<feature type="transmembrane region" description="Helical" evidence="7">
    <location>
        <begin position="407"/>
        <end position="425"/>
    </location>
</feature>
<accession>A0A251SL12</accession>
<dbReference type="Pfam" id="PF00854">
    <property type="entry name" value="PTR2"/>
    <property type="match status" value="1"/>
</dbReference>
<evidence type="ECO:0000256" key="7">
    <source>
        <dbReference type="SAM" id="Phobius"/>
    </source>
</evidence>
<dbReference type="AlphaFoldDB" id="A0A251SL12"/>
<reference evidence="8" key="3">
    <citation type="submission" date="2020-06" db="EMBL/GenBank/DDBJ databases">
        <title>Helianthus annuus Genome sequencing and assembly Release 2.</title>
        <authorList>
            <person name="Gouzy J."/>
            <person name="Langlade N."/>
            <person name="Munos S."/>
        </authorList>
    </citation>
    <scope>NUCLEOTIDE SEQUENCE</scope>
    <source>
        <tissue evidence="8">Leaves</tissue>
    </source>
</reference>
<dbReference type="Proteomes" id="UP000215914">
    <property type="component" value="Chromosome 14"/>
</dbReference>
<evidence type="ECO:0000313" key="8">
    <source>
        <dbReference type="EMBL" id="KAF5770831.1"/>
    </source>
</evidence>
<keyword evidence="5 7" id="KW-0472">Membrane</keyword>
<dbReference type="PANTHER" id="PTHR11654">
    <property type="entry name" value="OLIGOPEPTIDE TRANSPORTER-RELATED"/>
    <property type="match status" value="1"/>
</dbReference>
<keyword evidence="4 7" id="KW-1133">Transmembrane helix</keyword>
<dbReference type="GO" id="GO:0022857">
    <property type="term" value="F:transmembrane transporter activity"/>
    <property type="evidence" value="ECO:0000318"/>
    <property type="project" value="GO_Central"/>
</dbReference>
<dbReference type="OrthoDB" id="8904098at2759"/>
<feature type="transmembrane region" description="Helical" evidence="7">
    <location>
        <begin position="148"/>
        <end position="171"/>
    </location>
</feature>
<evidence type="ECO:0000256" key="1">
    <source>
        <dbReference type="ARBA" id="ARBA00004141"/>
    </source>
</evidence>
<comment type="similarity">
    <text evidence="6">Belongs to the major facilitator superfamily. Phosphate:H(+) symporter (TC 2.A.1.9) family.</text>
</comment>
<dbReference type="CDD" id="cd17416">
    <property type="entry name" value="MFS_NPF1_2"/>
    <property type="match status" value="1"/>
</dbReference>
<evidence type="ECO:0000256" key="2">
    <source>
        <dbReference type="ARBA" id="ARBA00005982"/>
    </source>
</evidence>
<gene>
    <name evidence="9" type="ORF">HannXRQ_Chr14g0457501</name>
    <name evidence="8" type="ORF">HanXRQr2_Chr14g0663781</name>
</gene>
<reference evidence="9" key="2">
    <citation type="submission" date="2017-02" db="EMBL/GenBank/DDBJ databases">
        <title>Sunflower complete genome.</title>
        <authorList>
            <person name="Langlade N."/>
            <person name="Munos S."/>
        </authorList>
    </citation>
    <scope>NUCLEOTIDE SEQUENCE [LARGE SCALE GENOMIC DNA]</scope>
    <source>
        <tissue evidence="9">Leaves</tissue>
    </source>
</reference>
<dbReference type="SUPFAM" id="SSF103473">
    <property type="entry name" value="MFS general substrate transporter"/>
    <property type="match status" value="1"/>
</dbReference>
<dbReference type="Gene3D" id="1.20.1250.20">
    <property type="entry name" value="MFS general substrate transporter like domains"/>
    <property type="match status" value="1"/>
</dbReference>